<accession>A0A6B8M2X7</accession>
<dbReference type="KEGG" id="mpar:F7D14_03720"/>
<gene>
    <name evidence="2" type="ORF">F7D14_03720</name>
</gene>
<evidence type="ECO:0000313" key="3">
    <source>
        <dbReference type="Proteomes" id="UP000422569"/>
    </source>
</evidence>
<sequence length="82" mass="9240">MNASAKLVVCAVFACGFSALASSSASAMPVADIGLAPATEEAHAVRVCNRYRCWWTYAGHYHGRYGWGRGWRHGWHRGWRRW</sequence>
<reference evidence="2 3" key="1">
    <citation type="submission" date="2019-09" db="EMBL/GenBank/DDBJ databases">
        <title>Isolation and complete genome sequencing of Methylocystis species.</title>
        <authorList>
            <person name="Rumah B.L."/>
            <person name="Stead C.E."/>
            <person name="Stevens B.C."/>
            <person name="Minton N.P."/>
            <person name="Grosse-Honebrink A."/>
            <person name="Zhang Y."/>
        </authorList>
    </citation>
    <scope>NUCLEOTIDE SEQUENCE [LARGE SCALE GENOMIC DNA]</scope>
    <source>
        <strain evidence="2 3">BRCS2</strain>
    </source>
</reference>
<dbReference type="AlphaFoldDB" id="A0A6B8M2X7"/>
<evidence type="ECO:0008006" key="4">
    <source>
        <dbReference type="Google" id="ProtNLM"/>
    </source>
</evidence>
<dbReference type="EMBL" id="CP044331">
    <property type="protein sequence ID" value="QGM96676.1"/>
    <property type="molecule type" value="Genomic_DNA"/>
</dbReference>
<name>A0A6B8M2X7_9HYPH</name>
<feature type="chain" id="PRO_5025603313" description="DUF3300 domain-containing protein" evidence="1">
    <location>
        <begin position="28"/>
        <end position="82"/>
    </location>
</feature>
<keyword evidence="1" id="KW-0732">Signal</keyword>
<organism evidence="2 3">
    <name type="scientific">Methylocystis parvus</name>
    <dbReference type="NCBI Taxonomy" id="134"/>
    <lineage>
        <taxon>Bacteria</taxon>
        <taxon>Pseudomonadati</taxon>
        <taxon>Pseudomonadota</taxon>
        <taxon>Alphaproteobacteria</taxon>
        <taxon>Hyphomicrobiales</taxon>
        <taxon>Methylocystaceae</taxon>
        <taxon>Methylocystis</taxon>
    </lineage>
</organism>
<proteinExistence type="predicted"/>
<evidence type="ECO:0000313" key="2">
    <source>
        <dbReference type="EMBL" id="QGM96676.1"/>
    </source>
</evidence>
<dbReference type="Proteomes" id="UP000422569">
    <property type="component" value="Chromosome"/>
</dbReference>
<protein>
    <recommendedName>
        <fullName evidence="4">DUF3300 domain-containing protein</fullName>
    </recommendedName>
</protein>
<keyword evidence="3" id="KW-1185">Reference proteome</keyword>
<feature type="signal peptide" evidence="1">
    <location>
        <begin position="1"/>
        <end position="27"/>
    </location>
</feature>
<evidence type="ECO:0000256" key="1">
    <source>
        <dbReference type="SAM" id="SignalP"/>
    </source>
</evidence>
<dbReference type="RefSeq" id="WP_154419668.1">
    <property type="nucleotide sequence ID" value="NZ_CP044331.1"/>
</dbReference>